<evidence type="ECO:0000256" key="4">
    <source>
        <dbReference type="ARBA" id="ARBA00022771"/>
    </source>
</evidence>
<dbReference type="GO" id="GO:0030968">
    <property type="term" value="P:endoplasmic reticulum unfolded protein response"/>
    <property type="evidence" value="ECO:0007669"/>
    <property type="project" value="TreeGrafter"/>
</dbReference>
<keyword evidence="7 9" id="KW-0788">Thiol protease</keyword>
<reference evidence="12 15" key="1">
    <citation type="journal article" date="2015" name="Parasit. Vectors">
        <title>Draft genome of the scabies mite.</title>
        <authorList>
            <person name="Rider S.D.Jr."/>
            <person name="Morgan M.S."/>
            <person name="Arlian L.G."/>
        </authorList>
    </citation>
    <scope>NUCLEOTIDE SEQUENCE [LARGE SCALE GENOMIC DNA]</scope>
    <source>
        <strain evidence="12">Arlian Lab</strain>
    </source>
</reference>
<feature type="domain" description="OTU" evidence="10">
    <location>
        <begin position="111"/>
        <end position="234"/>
    </location>
</feature>
<dbReference type="EC" id="3.4.19.12" evidence="9"/>
<dbReference type="Proteomes" id="UP000070412">
    <property type="component" value="Unassembled WGS sequence"/>
</dbReference>
<gene>
    <name evidence="12" type="ORF">QR98_0074630</name>
    <name evidence="11" type="ORF">SSS_4737</name>
</gene>
<keyword evidence="9" id="KW-0963">Cytoplasm</keyword>
<evidence type="ECO:0000256" key="8">
    <source>
        <dbReference type="ARBA" id="ARBA00022833"/>
    </source>
</evidence>
<dbReference type="PANTHER" id="PTHR13312:SF0">
    <property type="entry name" value="UBIQUITIN THIOESTERASE OTU1"/>
    <property type="match status" value="1"/>
</dbReference>
<dbReference type="InterPro" id="IPR048857">
    <property type="entry name" value="OTU1_Ubl"/>
</dbReference>
<dbReference type="Pfam" id="PF02338">
    <property type="entry name" value="OTU"/>
    <property type="match status" value="1"/>
</dbReference>
<reference evidence="11" key="3">
    <citation type="submission" date="2020-01" db="EMBL/GenBank/DDBJ databases">
        <authorList>
            <person name="Korhonen P.K.K."/>
            <person name="Guangxu M.G."/>
            <person name="Wang T.W."/>
            <person name="Stroehlein A.J.S."/>
            <person name="Young N.D."/>
            <person name="Ang C.-S.A."/>
            <person name="Fernando D.W.F."/>
            <person name="Lu H.L."/>
            <person name="Taylor S.T."/>
            <person name="Ehtesham M.E.M."/>
            <person name="Najaraj S.H.N."/>
            <person name="Harsha G.H.G."/>
            <person name="Madugundu A.M."/>
            <person name="Renuse S.R."/>
            <person name="Holt D.H."/>
            <person name="Pandey A.P."/>
            <person name="Papenfuss A.P."/>
            <person name="Gasser R.B.G."/>
            <person name="Fischer K.F."/>
        </authorList>
    </citation>
    <scope>NUCLEOTIDE SEQUENCE</scope>
    <source>
        <strain evidence="11">SSS_KF_BRIS2020</strain>
    </source>
</reference>
<organism evidence="12 15">
    <name type="scientific">Sarcoptes scabiei</name>
    <name type="common">Itch mite</name>
    <name type="synonym">Acarus scabiei</name>
    <dbReference type="NCBI Taxonomy" id="52283"/>
    <lineage>
        <taxon>Eukaryota</taxon>
        <taxon>Metazoa</taxon>
        <taxon>Ecdysozoa</taxon>
        <taxon>Arthropoda</taxon>
        <taxon>Chelicerata</taxon>
        <taxon>Arachnida</taxon>
        <taxon>Acari</taxon>
        <taxon>Acariformes</taxon>
        <taxon>Sarcoptiformes</taxon>
        <taxon>Astigmata</taxon>
        <taxon>Psoroptidia</taxon>
        <taxon>Sarcoptoidea</taxon>
        <taxon>Sarcoptidae</taxon>
        <taxon>Sarcoptinae</taxon>
        <taxon>Sarcoptes</taxon>
    </lineage>
</organism>
<evidence type="ECO:0000256" key="5">
    <source>
        <dbReference type="ARBA" id="ARBA00022786"/>
    </source>
</evidence>
<dbReference type="EnsemblMetazoa" id="SSS_4737s_mrna">
    <property type="protein sequence ID" value="KAF7490110.1"/>
    <property type="gene ID" value="SSS_4737"/>
</dbReference>
<sequence>MAVEEKNLQLRIKTKNGQSLIDSLKPSNSIGELKSVLWSVTNIHPNNCRFLIGYPPEEVFFVDDNLPIQNIIKNTKEILTIDELPPNNQDSSKSSNSKLDEFSILNQPKKMERIEVPANNSCLFVSVYFCLTGQMQEKCPELRNLIAETVRNDPITYNEGFLGKPNHEYCDWIRNEDHWGGGIELSILSNYYQVEIVAVDTQSLKLHRFGEDKFYPIRIFLIFDGIHYDPMVVYCNRNENPIQTSFSSDDTNVFDLALDVARKAKANHQYTDLNRMNLKCNQCQKRFTQKEARSHASSTGHTDFIELKGQME</sequence>
<name>A0A132ADE5_SARSC</name>
<evidence type="ECO:0000256" key="3">
    <source>
        <dbReference type="ARBA" id="ARBA00022723"/>
    </source>
</evidence>
<evidence type="ECO:0000256" key="1">
    <source>
        <dbReference type="ARBA" id="ARBA00000707"/>
    </source>
</evidence>
<dbReference type="OrthoDB" id="65596at2759"/>
<keyword evidence="2" id="KW-0645">Protease</keyword>
<dbReference type="SUPFAM" id="SSF54236">
    <property type="entry name" value="Ubiquitin-like"/>
    <property type="match status" value="1"/>
</dbReference>
<dbReference type="EMBL" id="WVUK01000062">
    <property type="protein sequence ID" value="KAF7490110.1"/>
    <property type="molecule type" value="Genomic_DNA"/>
</dbReference>
<dbReference type="SUPFAM" id="SSF54001">
    <property type="entry name" value="Cysteine proteinases"/>
    <property type="match status" value="1"/>
</dbReference>
<evidence type="ECO:0000313" key="13">
    <source>
        <dbReference type="EnsemblMetazoa" id="KAF7490110.1"/>
    </source>
</evidence>
<dbReference type="PROSITE" id="PS50802">
    <property type="entry name" value="OTU"/>
    <property type="match status" value="1"/>
</dbReference>
<evidence type="ECO:0000313" key="11">
    <source>
        <dbReference type="EMBL" id="KAF7490110.1"/>
    </source>
</evidence>
<protein>
    <recommendedName>
        <fullName evidence="9">Ubiquitin thioesterase OTU</fullName>
        <ecNumber evidence="9">3.4.19.12</ecNumber>
    </recommendedName>
</protein>
<dbReference type="CDD" id="cd22745">
    <property type="entry name" value="OTU_OTU1"/>
    <property type="match status" value="1"/>
</dbReference>
<keyword evidence="5 9" id="KW-0833">Ubl conjugation pathway</keyword>
<dbReference type="GO" id="GO:0016579">
    <property type="term" value="P:protein deubiquitination"/>
    <property type="evidence" value="ECO:0007669"/>
    <property type="project" value="TreeGrafter"/>
</dbReference>
<comment type="function">
    <text evidence="9">Hydrolase that can remove conjugated ubiquitin from proteins and may therefore play an important regulatory role at the level of protein turnover by preventing degradation.</text>
</comment>
<dbReference type="GO" id="GO:0005829">
    <property type="term" value="C:cytosol"/>
    <property type="evidence" value="ECO:0007669"/>
    <property type="project" value="TreeGrafter"/>
</dbReference>
<dbReference type="InterPro" id="IPR029071">
    <property type="entry name" value="Ubiquitin-like_domsf"/>
</dbReference>
<evidence type="ECO:0000256" key="6">
    <source>
        <dbReference type="ARBA" id="ARBA00022801"/>
    </source>
</evidence>
<dbReference type="InterPro" id="IPR003323">
    <property type="entry name" value="OTU_dom"/>
</dbReference>
<evidence type="ECO:0000256" key="2">
    <source>
        <dbReference type="ARBA" id="ARBA00022670"/>
    </source>
</evidence>
<dbReference type="InterPro" id="IPR057766">
    <property type="entry name" value="Znf-C2H2_OTU1-like_C"/>
</dbReference>
<keyword evidence="6 9" id="KW-0378">Hydrolase</keyword>
<evidence type="ECO:0000313" key="15">
    <source>
        <dbReference type="Proteomes" id="UP000616769"/>
    </source>
</evidence>
<dbReference type="GO" id="GO:0005634">
    <property type="term" value="C:nucleus"/>
    <property type="evidence" value="ECO:0007669"/>
    <property type="project" value="TreeGrafter"/>
</dbReference>
<dbReference type="PANTHER" id="PTHR13312">
    <property type="entry name" value="HIV-INDUCED PROTEIN-7-LIKE PROTEASE"/>
    <property type="match status" value="1"/>
</dbReference>
<dbReference type="AlphaFoldDB" id="A0A132ADE5"/>
<comment type="catalytic activity">
    <reaction evidence="1 9">
        <text>Thiol-dependent hydrolysis of ester, thioester, amide, peptide and isopeptide bonds formed by the C-terminal Gly of ubiquitin (a 76-residue protein attached to proteins as an intracellular targeting signal).</text>
        <dbReference type="EC" id="3.4.19.12"/>
    </reaction>
</comment>
<keyword evidence="3" id="KW-0479">Metal-binding</keyword>
<dbReference type="EMBL" id="JXLN01012894">
    <property type="protein sequence ID" value="KPM08937.1"/>
    <property type="molecule type" value="Genomic_DNA"/>
</dbReference>
<reference evidence="14" key="2">
    <citation type="journal article" date="2020" name="PLoS Negl. Trop. Dis.">
        <title>High-quality nuclear genome for Sarcoptes scabiei-A critical resource for a neglected parasite.</title>
        <authorList>
            <person name="Korhonen P.K."/>
            <person name="Gasser R.B."/>
            <person name="Ma G."/>
            <person name="Wang T."/>
            <person name="Stroehlein A.J."/>
            <person name="Young N.D."/>
            <person name="Ang C.S."/>
            <person name="Fernando D.D."/>
            <person name="Lu H.C."/>
            <person name="Taylor S."/>
            <person name="Reynolds S.L."/>
            <person name="Mofiz E."/>
            <person name="Najaraj S.H."/>
            <person name="Gowda H."/>
            <person name="Madugundu A."/>
            <person name="Renuse S."/>
            <person name="Holt D."/>
            <person name="Pandey A."/>
            <person name="Papenfuss A.T."/>
            <person name="Fischer K."/>
        </authorList>
    </citation>
    <scope>NUCLEOTIDE SEQUENCE [LARGE SCALE GENOMIC DNA]</scope>
</reference>
<evidence type="ECO:0000256" key="7">
    <source>
        <dbReference type="ARBA" id="ARBA00022807"/>
    </source>
</evidence>
<comment type="subcellular location">
    <subcellularLocation>
        <location evidence="9">Cytoplasm</location>
    </subcellularLocation>
</comment>
<evidence type="ECO:0000256" key="9">
    <source>
        <dbReference type="RuleBase" id="RU367104"/>
    </source>
</evidence>
<proteinExistence type="predicted"/>
<dbReference type="GO" id="GO:0036503">
    <property type="term" value="P:ERAD pathway"/>
    <property type="evidence" value="ECO:0007669"/>
    <property type="project" value="TreeGrafter"/>
</dbReference>
<dbReference type="Gene3D" id="3.90.70.80">
    <property type="match status" value="1"/>
</dbReference>
<keyword evidence="4" id="KW-0863">Zinc-finger</keyword>
<keyword evidence="8" id="KW-0862">Zinc</keyword>
<evidence type="ECO:0000313" key="12">
    <source>
        <dbReference type="EMBL" id="KPM08937.1"/>
    </source>
</evidence>
<evidence type="ECO:0000259" key="10">
    <source>
        <dbReference type="PROSITE" id="PS50802"/>
    </source>
</evidence>
<dbReference type="Proteomes" id="UP000616769">
    <property type="component" value="Unassembled WGS sequence"/>
</dbReference>
<dbReference type="Pfam" id="PF21403">
    <property type="entry name" value="OTU1_UBXL"/>
    <property type="match status" value="1"/>
</dbReference>
<dbReference type="GO" id="GO:0004843">
    <property type="term" value="F:cysteine-type deubiquitinase activity"/>
    <property type="evidence" value="ECO:0007669"/>
    <property type="project" value="UniProtKB-UniRule"/>
</dbReference>
<evidence type="ECO:0000313" key="14">
    <source>
        <dbReference type="Proteomes" id="UP000070412"/>
    </source>
</evidence>
<dbReference type="InterPro" id="IPR038765">
    <property type="entry name" value="Papain-like_cys_pep_sf"/>
</dbReference>
<dbReference type="VEuPathDB" id="VectorBase:SSCA005203"/>
<reference evidence="13" key="4">
    <citation type="submission" date="2022-06" db="UniProtKB">
        <authorList>
            <consortium name="EnsemblMetazoa"/>
        </authorList>
    </citation>
    <scope>IDENTIFICATION</scope>
</reference>
<dbReference type="Pfam" id="PF24560">
    <property type="entry name" value="zf-C2H2_OTU1_C"/>
    <property type="match status" value="1"/>
</dbReference>
<accession>A0A132ADE5</accession>
<dbReference type="Gene3D" id="3.10.20.90">
    <property type="entry name" value="Phosphatidylinositol 3-kinase Catalytic Subunit, Chain A, domain 1"/>
    <property type="match status" value="1"/>
</dbReference>
<keyword evidence="14" id="KW-1185">Reference proteome</keyword>